<keyword evidence="1" id="KW-0472">Membrane</keyword>
<evidence type="ECO:0000313" key="3">
    <source>
        <dbReference type="Proteomes" id="UP001176961"/>
    </source>
</evidence>
<sequence length="91" mass="9939">MPGDYPTPKEYAKAQKELGSCLPEFRQTVKRAVLFGASVGLPLGLYIGFKHHGRDLRAFAGKSSATWLAVTLTMGAMGVMTGTYNCLRIRM</sequence>
<evidence type="ECO:0000313" key="2">
    <source>
        <dbReference type="EMBL" id="CAJ0610388.1"/>
    </source>
</evidence>
<keyword evidence="1" id="KW-1133">Transmembrane helix</keyword>
<feature type="transmembrane region" description="Helical" evidence="1">
    <location>
        <begin position="32"/>
        <end position="49"/>
    </location>
</feature>
<keyword evidence="3" id="KW-1185">Reference proteome</keyword>
<accession>A0AA36HIC8</accession>
<keyword evidence="1" id="KW-0812">Transmembrane</keyword>
<comment type="caution">
    <text evidence="2">The sequence shown here is derived from an EMBL/GenBank/DDBJ whole genome shotgun (WGS) entry which is preliminary data.</text>
</comment>
<organism evidence="2 3">
    <name type="scientific">Cylicocyclus nassatus</name>
    <name type="common">Nematode worm</name>
    <dbReference type="NCBI Taxonomy" id="53992"/>
    <lineage>
        <taxon>Eukaryota</taxon>
        <taxon>Metazoa</taxon>
        <taxon>Ecdysozoa</taxon>
        <taxon>Nematoda</taxon>
        <taxon>Chromadorea</taxon>
        <taxon>Rhabditida</taxon>
        <taxon>Rhabditina</taxon>
        <taxon>Rhabditomorpha</taxon>
        <taxon>Strongyloidea</taxon>
        <taxon>Strongylidae</taxon>
        <taxon>Cylicocyclus</taxon>
    </lineage>
</organism>
<dbReference type="Proteomes" id="UP001176961">
    <property type="component" value="Unassembled WGS sequence"/>
</dbReference>
<dbReference type="AlphaFoldDB" id="A0AA36HIC8"/>
<feature type="transmembrane region" description="Helical" evidence="1">
    <location>
        <begin position="65"/>
        <end position="87"/>
    </location>
</feature>
<name>A0AA36HIC8_CYLNA</name>
<gene>
    <name evidence="2" type="ORF">CYNAS_LOCUS22371</name>
</gene>
<proteinExistence type="predicted"/>
<evidence type="ECO:0000256" key="1">
    <source>
        <dbReference type="SAM" id="Phobius"/>
    </source>
</evidence>
<evidence type="ECO:0008006" key="4">
    <source>
        <dbReference type="Google" id="ProtNLM"/>
    </source>
</evidence>
<dbReference type="EMBL" id="CATQJL010000326">
    <property type="protein sequence ID" value="CAJ0610388.1"/>
    <property type="molecule type" value="Genomic_DNA"/>
</dbReference>
<reference evidence="2" key="1">
    <citation type="submission" date="2023-07" db="EMBL/GenBank/DDBJ databases">
        <authorList>
            <consortium name="CYATHOMIX"/>
        </authorList>
    </citation>
    <scope>NUCLEOTIDE SEQUENCE</scope>
    <source>
        <strain evidence="2">N/A</strain>
    </source>
</reference>
<protein>
    <recommendedName>
        <fullName evidence="4">HIG1 domain-containing protein</fullName>
    </recommendedName>
</protein>